<reference evidence="9 10" key="1">
    <citation type="submission" date="2018-11" db="EMBL/GenBank/DDBJ databases">
        <title>Cryobacterium sp. nov., isolated from rhizosphere soil of lettuce.</title>
        <authorList>
            <person name="Wang Y."/>
        </authorList>
    </citation>
    <scope>NUCLEOTIDE SEQUENCE [LARGE SCALE GENOMIC DNA]</scope>
    <source>
        <strain evidence="9 10">NEAU-85</strain>
    </source>
</reference>
<evidence type="ECO:0000256" key="4">
    <source>
        <dbReference type="ARBA" id="ARBA00022692"/>
    </source>
</evidence>
<dbReference type="HAMAP" id="MF_01147">
    <property type="entry name" value="Lgt"/>
    <property type="match status" value="1"/>
</dbReference>
<proteinExistence type="inferred from homology"/>
<dbReference type="OrthoDB" id="871140at2"/>
<dbReference type="GO" id="GO:0042158">
    <property type="term" value="P:lipoprotein biosynthetic process"/>
    <property type="evidence" value="ECO:0007669"/>
    <property type="project" value="UniProtKB-UniRule"/>
</dbReference>
<feature type="transmembrane region" description="Helical" evidence="7">
    <location>
        <begin position="214"/>
        <end position="233"/>
    </location>
</feature>
<dbReference type="PANTHER" id="PTHR30589:SF0">
    <property type="entry name" value="PHOSPHATIDYLGLYCEROL--PROLIPOPROTEIN DIACYLGLYCERYL TRANSFERASE"/>
    <property type="match status" value="1"/>
</dbReference>
<dbReference type="Pfam" id="PF01790">
    <property type="entry name" value="LGT"/>
    <property type="match status" value="1"/>
</dbReference>
<feature type="transmembrane region" description="Helical" evidence="7">
    <location>
        <begin position="22"/>
        <end position="41"/>
    </location>
</feature>
<keyword evidence="4 7" id="KW-0812">Transmembrane</keyword>
<organism evidence="9 10">
    <name type="scientific">Cryobacterium tepidiphilum</name>
    <dbReference type="NCBI Taxonomy" id="2486026"/>
    <lineage>
        <taxon>Bacteria</taxon>
        <taxon>Bacillati</taxon>
        <taxon>Actinomycetota</taxon>
        <taxon>Actinomycetes</taxon>
        <taxon>Micrococcales</taxon>
        <taxon>Microbacteriaceae</taxon>
        <taxon>Cryobacterium</taxon>
    </lineage>
</organism>
<feature type="transmembrane region" description="Helical" evidence="7">
    <location>
        <begin position="123"/>
        <end position="141"/>
    </location>
</feature>
<feature type="compositionally biased region" description="Basic residues" evidence="8">
    <location>
        <begin position="316"/>
        <end position="328"/>
    </location>
</feature>
<protein>
    <recommendedName>
        <fullName evidence="7">Phosphatidylglycerol--prolipoprotein diacylglyceryl transferase</fullName>
        <ecNumber evidence="7">2.5.1.145</ecNumber>
    </recommendedName>
</protein>
<keyword evidence="6 7" id="KW-0472">Membrane</keyword>
<dbReference type="EMBL" id="RDSR01000016">
    <property type="protein sequence ID" value="RNE59342.1"/>
    <property type="molecule type" value="Genomic_DNA"/>
</dbReference>
<name>A0A3M8L3N2_9MICO</name>
<feature type="transmembrane region" description="Helical" evidence="7">
    <location>
        <begin position="184"/>
        <end position="202"/>
    </location>
</feature>
<feature type="transmembrane region" description="Helical" evidence="7">
    <location>
        <begin position="245"/>
        <end position="263"/>
    </location>
</feature>
<comment type="caution">
    <text evidence="9">The sequence shown here is derived from an EMBL/GenBank/DDBJ whole genome shotgun (WGS) entry which is preliminary data.</text>
</comment>
<comment type="pathway">
    <text evidence="7">Protein modification; lipoprotein biosynthesis (diacylglyceryl transfer).</text>
</comment>
<evidence type="ECO:0000256" key="7">
    <source>
        <dbReference type="HAMAP-Rule" id="MF_01147"/>
    </source>
</evidence>
<dbReference type="Proteomes" id="UP000279859">
    <property type="component" value="Unassembled WGS sequence"/>
</dbReference>
<dbReference type="NCBIfam" id="TIGR00544">
    <property type="entry name" value="lgt"/>
    <property type="match status" value="1"/>
</dbReference>
<evidence type="ECO:0000256" key="8">
    <source>
        <dbReference type="SAM" id="MobiDB-lite"/>
    </source>
</evidence>
<dbReference type="AlphaFoldDB" id="A0A3M8L3N2"/>
<evidence type="ECO:0000256" key="6">
    <source>
        <dbReference type="ARBA" id="ARBA00023136"/>
    </source>
</evidence>
<gene>
    <name evidence="7" type="primary">lgt</name>
    <name evidence="9" type="ORF">EEJ31_09870</name>
</gene>
<feature type="region of interest" description="Disordered" evidence="8">
    <location>
        <begin position="315"/>
        <end position="359"/>
    </location>
</feature>
<dbReference type="RefSeq" id="WP_123046138.1">
    <property type="nucleotide sequence ID" value="NZ_RDSR01000016.1"/>
</dbReference>
<evidence type="ECO:0000313" key="10">
    <source>
        <dbReference type="Proteomes" id="UP000279859"/>
    </source>
</evidence>
<keyword evidence="2 7" id="KW-1003">Cell membrane</keyword>
<comment type="subcellular location">
    <subcellularLocation>
        <location evidence="7">Cell membrane</location>
        <topology evidence="7">Multi-pass membrane protein</topology>
    </subcellularLocation>
</comment>
<feature type="region of interest" description="Disordered" evidence="8">
    <location>
        <begin position="273"/>
        <end position="300"/>
    </location>
</feature>
<evidence type="ECO:0000256" key="2">
    <source>
        <dbReference type="ARBA" id="ARBA00022475"/>
    </source>
</evidence>
<sequence length="359" mass="39601">MVTFTAVHSPALSYIDLGPFRVHFYSLFILSGILAAAWLTSRRLSSRGGQTGLVHYIALWVVPWGIVGGRLYHVITHPSDYFYAGADLWRTLYLWEGGLAIFGAVLFGAAGAYVACHRVGLRFLSFADALAPGMLIAQAMGRLGNYLNHELYGAPTSLPWGLQIESRNAAFPVGLPSDTLFQPLFLYEMLWNLLGVIVIILAERQFDLRWGRTLGLYLVWYGFGRAWLEALRLDPTELQLAGLKVNMVTALAAALIGFALILVQWRRHREPELSPYSRTDRSPSDVGVGQDRPGTAPNLVGATAMNRVTLSVTRAVHQHRPVKNRRPHGGSAHPLRSDDGRAETEVNAEQQGEGSRDDG</sequence>
<evidence type="ECO:0000313" key="9">
    <source>
        <dbReference type="EMBL" id="RNE59342.1"/>
    </source>
</evidence>
<evidence type="ECO:0000256" key="1">
    <source>
        <dbReference type="ARBA" id="ARBA00007150"/>
    </source>
</evidence>
<dbReference type="PROSITE" id="PS01311">
    <property type="entry name" value="LGT"/>
    <property type="match status" value="1"/>
</dbReference>
<accession>A0A3M8L3N2</accession>
<feature type="compositionally biased region" description="Basic and acidic residues" evidence="8">
    <location>
        <begin position="335"/>
        <end position="344"/>
    </location>
</feature>
<dbReference type="UniPathway" id="UPA00664"/>
<feature type="binding site" evidence="7">
    <location>
        <position position="142"/>
    </location>
    <ligand>
        <name>a 1,2-diacyl-sn-glycero-3-phospho-(1'-sn-glycerol)</name>
        <dbReference type="ChEBI" id="CHEBI:64716"/>
    </ligand>
</feature>
<keyword evidence="3 7" id="KW-0808">Transferase</keyword>
<comment type="catalytic activity">
    <reaction evidence="7">
        <text>L-cysteinyl-[prolipoprotein] + a 1,2-diacyl-sn-glycero-3-phospho-(1'-sn-glycerol) = an S-1,2-diacyl-sn-glyceryl-L-cysteinyl-[prolipoprotein] + sn-glycerol 1-phosphate + H(+)</text>
        <dbReference type="Rhea" id="RHEA:56712"/>
        <dbReference type="Rhea" id="RHEA-COMP:14679"/>
        <dbReference type="Rhea" id="RHEA-COMP:14680"/>
        <dbReference type="ChEBI" id="CHEBI:15378"/>
        <dbReference type="ChEBI" id="CHEBI:29950"/>
        <dbReference type="ChEBI" id="CHEBI:57685"/>
        <dbReference type="ChEBI" id="CHEBI:64716"/>
        <dbReference type="ChEBI" id="CHEBI:140658"/>
        <dbReference type="EC" id="2.5.1.145"/>
    </reaction>
</comment>
<keyword evidence="10" id="KW-1185">Reference proteome</keyword>
<comment type="similarity">
    <text evidence="1 7">Belongs to the Lgt family.</text>
</comment>
<dbReference type="InterPro" id="IPR001640">
    <property type="entry name" value="Lgt"/>
</dbReference>
<evidence type="ECO:0000256" key="3">
    <source>
        <dbReference type="ARBA" id="ARBA00022679"/>
    </source>
</evidence>
<keyword evidence="9" id="KW-0328">Glycosyltransferase</keyword>
<evidence type="ECO:0000256" key="5">
    <source>
        <dbReference type="ARBA" id="ARBA00022989"/>
    </source>
</evidence>
<dbReference type="GO" id="GO:0005886">
    <property type="term" value="C:plasma membrane"/>
    <property type="evidence" value="ECO:0007669"/>
    <property type="project" value="UniProtKB-SubCell"/>
</dbReference>
<keyword evidence="5 7" id="KW-1133">Transmembrane helix</keyword>
<dbReference type="GO" id="GO:0008961">
    <property type="term" value="F:phosphatidylglycerol-prolipoprotein diacylglyceryl transferase activity"/>
    <property type="evidence" value="ECO:0007669"/>
    <property type="project" value="UniProtKB-UniRule"/>
</dbReference>
<comment type="function">
    <text evidence="7">Catalyzes the transfer of the diacylglyceryl group from phosphatidylglycerol to the sulfhydryl group of the N-terminal cysteine of a prolipoprotein, the first step in the formation of mature lipoproteins.</text>
</comment>
<feature type="transmembrane region" description="Helical" evidence="7">
    <location>
        <begin position="53"/>
        <end position="72"/>
    </location>
</feature>
<dbReference type="PANTHER" id="PTHR30589">
    <property type="entry name" value="PROLIPOPROTEIN DIACYLGLYCERYL TRANSFERASE"/>
    <property type="match status" value="1"/>
</dbReference>
<feature type="transmembrane region" description="Helical" evidence="7">
    <location>
        <begin position="92"/>
        <end position="116"/>
    </location>
</feature>
<keyword evidence="9" id="KW-0449">Lipoprotein</keyword>
<dbReference type="EC" id="2.5.1.145" evidence="7"/>